<evidence type="ECO:0008006" key="2">
    <source>
        <dbReference type="Google" id="ProtNLM"/>
    </source>
</evidence>
<dbReference type="AlphaFoldDB" id="A0A3P7F135"/>
<name>A0A3P7F135_TOXCA</name>
<gene>
    <name evidence="1" type="ORF">TCNE_LOCUS3713</name>
</gene>
<proteinExistence type="predicted"/>
<dbReference type="EMBL" id="UYWY01005089">
    <property type="protein sequence ID" value="VDM29430.1"/>
    <property type="molecule type" value="Genomic_DNA"/>
</dbReference>
<sequence length="146" mass="16650">MFPLFNYSASEVSDICEVLELVDLVDQQFGVICSQITPDGLTESYSCLRSVLFSNQDCFALIPGRNVPGLSKENKCEHMQQFYDCMRTQVQTRCDDESHTLFTNIIDNYGCSVRIAERVFLFELKSVLFYIIRLPSPPGRQSLEKG</sequence>
<reference evidence="1" key="1">
    <citation type="submission" date="2018-11" db="EMBL/GenBank/DDBJ databases">
        <authorList>
            <consortium name="Pathogen Informatics"/>
        </authorList>
    </citation>
    <scope>NUCLEOTIDE SEQUENCE [LARGE SCALE GENOMIC DNA]</scope>
</reference>
<protein>
    <recommendedName>
        <fullName evidence="2">DUF19 domain-containing protein</fullName>
    </recommendedName>
</protein>
<evidence type="ECO:0000313" key="1">
    <source>
        <dbReference type="EMBL" id="VDM29430.1"/>
    </source>
</evidence>
<accession>A0A3P7F135</accession>
<organism evidence="1">
    <name type="scientific">Toxocara canis</name>
    <name type="common">Canine roundworm</name>
    <dbReference type="NCBI Taxonomy" id="6265"/>
    <lineage>
        <taxon>Eukaryota</taxon>
        <taxon>Metazoa</taxon>
        <taxon>Ecdysozoa</taxon>
        <taxon>Nematoda</taxon>
        <taxon>Chromadorea</taxon>
        <taxon>Rhabditida</taxon>
        <taxon>Spirurina</taxon>
        <taxon>Ascaridomorpha</taxon>
        <taxon>Ascaridoidea</taxon>
        <taxon>Toxocaridae</taxon>
        <taxon>Toxocara</taxon>
    </lineage>
</organism>